<reference evidence="9 10" key="1">
    <citation type="submission" date="2024-10" db="EMBL/GenBank/DDBJ databases">
        <title>Updated reference genomes for cyclostephanoid diatoms.</title>
        <authorList>
            <person name="Roberts W.R."/>
            <person name="Alverson A.J."/>
        </authorList>
    </citation>
    <scope>NUCLEOTIDE SEQUENCE [LARGE SCALE GENOMIC DNA]</scope>
    <source>
        <strain evidence="9 10">AJA010-31</strain>
    </source>
</reference>
<proteinExistence type="inferred from homology"/>
<evidence type="ECO:0000313" key="9">
    <source>
        <dbReference type="EMBL" id="KAL3768269.1"/>
    </source>
</evidence>
<comment type="similarity">
    <text evidence="8">Belongs to the glycosyltransferase 22 family.</text>
</comment>
<evidence type="ECO:0000256" key="5">
    <source>
        <dbReference type="ARBA" id="ARBA00022824"/>
    </source>
</evidence>
<evidence type="ECO:0000256" key="8">
    <source>
        <dbReference type="RuleBase" id="RU363075"/>
    </source>
</evidence>
<comment type="caution">
    <text evidence="9">The sequence shown here is derived from an EMBL/GenBank/DDBJ whole genome shotgun (WGS) entry which is preliminary data.</text>
</comment>
<keyword evidence="6 8" id="KW-1133">Transmembrane helix</keyword>
<comment type="subcellular location">
    <subcellularLocation>
        <location evidence="1 8">Endoplasmic reticulum membrane</location>
        <topology evidence="1 8">Multi-pass membrane protein</topology>
    </subcellularLocation>
</comment>
<feature type="transmembrane region" description="Helical" evidence="8">
    <location>
        <begin position="252"/>
        <end position="274"/>
    </location>
</feature>
<name>A0ABD3MY46_9STRA</name>
<feature type="transmembrane region" description="Helical" evidence="8">
    <location>
        <begin position="157"/>
        <end position="177"/>
    </location>
</feature>
<feature type="transmembrane region" description="Helical" evidence="8">
    <location>
        <begin position="440"/>
        <end position="461"/>
    </location>
</feature>
<feature type="transmembrane region" description="Helical" evidence="8">
    <location>
        <begin position="407"/>
        <end position="428"/>
    </location>
</feature>
<keyword evidence="5 8" id="KW-0256">Endoplasmic reticulum</keyword>
<dbReference type="PANTHER" id="PTHR22760">
    <property type="entry name" value="GLYCOSYLTRANSFERASE"/>
    <property type="match status" value="1"/>
</dbReference>
<feature type="transmembrane region" description="Helical" evidence="8">
    <location>
        <begin position="342"/>
        <end position="363"/>
    </location>
</feature>
<feature type="transmembrane region" description="Helical" evidence="8">
    <location>
        <begin position="384"/>
        <end position="401"/>
    </location>
</feature>
<dbReference type="EMBL" id="JALLPJ020001350">
    <property type="protein sequence ID" value="KAL3768269.1"/>
    <property type="molecule type" value="Genomic_DNA"/>
</dbReference>
<dbReference type="GO" id="GO:0005789">
    <property type="term" value="C:endoplasmic reticulum membrane"/>
    <property type="evidence" value="ECO:0007669"/>
    <property type="project" value="UniProtKB-SubCell"/>
</dbReference>
<dbReference type="InterPro" id="IPR005599">
    <property type="entry name" value="GPI_mannosylTrfase"/>
</dbReference>
<dbReference type="PANTHER" id="PTHR22760:SF4">
    <property type="entry name" value="GPI MANNOSYLTRANSFERASE 3"/>
    <property type="match status" value="1"/>
</dbReference>
<dbReference type="EC" id="2.4.1.-" evidence="8"/>
<feature type="transmembrane region" description="Helical" evidence="8">
    <location>
        <begin position="189"/>
        <end position="207"/>
    </location>
</feature>
<dbReference type="GO" id="GO:0016757">
    <property type="term" value="F:glycosyltransferase activity"/>
    <property type="evidence" value="ECO:0007669"/>
    <property type="project" value="UniProtKB-KW"/>
</dbReference>
<gene>
    <name evidence="9" type="ORF">ACHAWO_012379</name>
</gene>
<keyword evidence="4 8" id="KW-0812">Transmembrane</keyword>
<keyword evidence="3" id="KW-0808">Transferase</keyword>
<feature type="transmembrane region" description="Helical" evidence="8">
    <location>
        <begin position="286"/>
        <end position="307"/>
    </location>
</feature>
<evidence type="ECO:0000256" key="2">
    <source>
        <dbReference type="ARBA" id="ARBA00022676"/>
    </source>
</evidence>
<dbReference type="Proteomes" id="UP001530400">
    <property type="component" value="Unassembled WGS sequence"/>
</dbReference>
<dbReference type="Pfam" id="PF03901">
    <property type="entry name" value="Glyco_transf_22"/>
    <property type="match status" value="1"/>
</dbReference>
<keyword evidence="7 8" id="KW-0472">Membrane</keyword>
<keyword evidence="2 8" id="KW-0328">Glycosyltransferase</keyword>
<feature type="transmembrane region" description="Helical" evidence="8">
    <location>
        <begin position="314"/>
        <end position="336"/>
    </location>
</feature>
<evidence type="ECO:0000256" key="1">
    <source>
        <dbReference type="ARBA" id="ARBA00004477"/>
    </source>
</evidence>
<evidence type="ECO:0000256" key="4">
    <source>
        <dbReference type="ARBA" id="ARBA00022692"/>
    </source>
</evidence>
<sequence length="664" mass="74350">MMAKIEDGTCDNHPNKPKIASVFLLLCIYRLANAWLIRTQFDPDEYWQTLEPSYCLAFGSPQNQLRDSDVEPGYGCALTWEWTRRWTPSNDALENRMPVFLLQAMHGPIRSHVSILPTYWYYLACRRFFEWAERSSYAYLKHFVHRNATYMISKGPMFLHALTIAAPADLSLWLIALRLEKLEYKNGKSGSLAFWSLFLSMTSWFNGYALIRTYANGFETVCLALGIVLLGPELFGKSPNNDTKQHSLRAKLAFVLGGLSACVRFTALAAWIPLGLMVTIRSKDVYRTLFGLCSLYGAAGVGLGCCIDRVMYGFWAIPFLGNFHFNVVLGLGSLYGTHPFLWYIYAGIPAICGATLIPFLMEIKGLSSSVLWATNRPLDDSTKARIAILGLVIAYTILHSVSGHKEFRFVLPMLPLIIILAGSAMARGLNSNNAAIHKRLTSGAAVAIILLNFPHMFYLAVIHQRGPIAVNQYLTDTITSMMPKQQPINIHYLMGCHSAPLYSHLHIPNVHICAWHLDCSPGCRSRSDIQCESDAFLSDPLAFVVASYSSDGNSQVCDQQEGEQCYLGQQGNKDIPTFVVVMQNEALHIDRRLQELDMRHLVSIKHTIKSLALHQDSKHTCGGAASEEPICRDAYTILSLVDINFDHMFIYSSVSTLGQVEQYI</sequence>
<evidence type="ECO:0000256" key="6">
    <source>
        <dbReference type="ARBA" id="ARBA00022989"/>
    </source>
</evidence>
<accession>A0ABD3MY46</accession>
<evidence type="ECO:0000256" key="7">
    <source>
        <dbReference type="ARBA" id="ARBA00023136"/>
    </source>
</evidence>
<evidence type="ECO:0000313" key="10">
    <source>
        <dbReference type="Proteomes" id="UP001530400"/>
    </source>
</evidence>
<evidence type="ECO:0000256" key="3">
    <source>
        <dbReference type="ARBA" id="ARBA00022679"/>
    </source>
</evidence>
<protein>
    <recommendedName>
        <fullName evidence="8">Mannosyltransferase</fullName>
        <ecNumber evidence="8">2.4.1.-</ecNumber>
    </recommendedName>
</protein>
<dbReference type="AlphaFoldDB" id="A0ABD3MY46"/>
<keyword evidence="10" id="KW-1185">Reference proteome</keyword>
<organism evidence="9 10">
    <name type="scientific">Cyclotella atomus</name>
    <dbReference type="NCBI Taxonomy" id="382360"/>
    <lineage>
        <taxon>Eukaryota</taxon>
        <taxon>Sar</taxon>
        <taxon>Stramenopiles</taxon>
        <taxon>Ochrophyta</taxon>
        <taxon>Bacillariophyta</taxon>
        <taxon>Coscinodiscophyceae</taxon>
        <taxon>Thalassiosirophycidae</taxon>
        <taxon>Stephanodiscales</taxon>
        <taxon>Stephanodiscaceae</taxon>
        <taxon>Cyclotella</taxon>
    </lineage>
</organism>